<dbReference type="InterPro" id="IPR001245">
    <property type="entry name" value="Ser-Thr/Tyr_kinase_cat_dom"/>
</dbReference>
<evidence type="ECO:0000313" key="4">
    <source>
        <dbReference type="Proteomes" id="UP001633002"/>
    </source>
</evidence>
<keyword evidence="1" id="KW-0547">Nucleotide-binding</keyword>
<dbReference type="PROSITE" id="PS50011">
    <property type="entry name" value="PROTEIN_KINASE_DOM"/>
    <property type="match status" value="1"/>
</dbReference>
<dbReference type="Gene3D" id="1.10.510.10">
    <property type="entry name" value="Transferase(Phosphotransferase) domain 1"/>
    <property type="match status" value="1"/>
</dbReference>
<dbReference type="PROSITE" id="PS00107">
    <property type="entry name" value="PROTEIN_KINASE_ATP"/>
    <property type="match status" value="1"/>
</dbReference>
<gene>
    <name evidence="3" type="ORF">R1sor_027408</name>
</gene>
<keyword evidence="1" id="KW-0067">ATP-binding</keyword>
<dbReference type="SUPFAM" id="SSF56112">
    <property type="entry name" value="Protein kinase-like (PK-like)"/>
    <property type="match status" value="1"/>
</dbReference>
<sequence>MWQRWFEAGKARSVRLGSFSHKMKNCEPISDNQLCWITLRSQILSLTCRIGKGSYGSVYCVGFRDVALGKELDMEGVVSYIAKKCDAVGTNSAWVMMHKELASFAETHCATIRPIAYHNIEAEPLLVYPYWNGRDIFQWMRLEHVTRGTRLPDNSGRSGNLPGELLPLGNLITDHPDWFPDLADFETLRNWKNVEIFRAHQGEITCTLWSALDLMHEHNWLHCDIHVEKLFLHFPDWDFDEGFPADRMPTWDDKRSLVFAALGDLGMAQQVHVAASDNSVKYTRTEPVEKDWIAPELVDEKIRELARKGIIIRPVSEYNKATDVYALGVLTQKVCGDFFTDMTKPEWKAYNHKYYDEGADTDTSPAARSQGLLKRLIDTATHDHYGLRDSAARCFAIMSDMMKINPMTCSRPIETSSQQKRETTNVYKDYLNSGRVNMAYGMAFHQMRQRGLLP</sequence>
<accession>A0ABD3GE48</accession>
<keyword evidence="4" id="KW-1185">Reference proteome</keyword>
<dbReference type="Pfam" id="PF07714">
    <property type="entry name" value="PK_Tyr_Ser-Thr"/>
    <property type="match status" value="1"/>
</dbReference>
<dbReference type="GO" id="GO:0005524">
    <property type="term" value="F:ATP binding"/>
    <property type="evidence" value="ECO:0007669"/>
    <property type="project" value="UniProtKB-UniRule"/>
</dbReference>
<organism evidence="3 4">
    <name type="scientific">Riccia sorocarpa</name>
    <dbReference type="NCBI Taxonomy" id="122646"/>
    <lineage>
        <taxon>Eukaryota</taxon>
        <taxon>Viridiplantae</taxon>
        <taxon>Streptophyta</taxon>
        <taxon>Embryophyta</taxon>
        <taxon>Marchantiophyta</taxon>
        <taxon>Marchantiopsida</taxon>
        <taxon>Marchantiidae</taxon>
        <taxon>Marchantiales</taxon>
        <taxon>Ricciaceae</taxon>
        <taxon>Riccia</taxon>
    </lineage>
</organism>
<dbReference type="InterPro" id="IPR000719">
    <property type="entry name" value="Prot_kinase_dom"/>
</dbReference>
<dbReference type="InterPro" id="IPR017441">
    <property type="entry name" value="Protein_kinase_ATP_BS"/>
</dbReference>
<comment type="caution">
    <text evidence="3">The sequence shown here is derived from an EMBL/GenBank/DDBJ whole genome shotgun (WGS) entry which is preliminary data.</text>
</comment>
<feature type="domain" description="Protein kinase" evidence="2">
    <location>
        <begin position="44"/>
        <end position="396"/>
    </location>
</feature>
<dbReference type="InterPro" id="IPR011009">
    <property type="entry name" value="Kinase-like_dom_sf"/>
</dbReference>
<feature type="binding site" evidence="1">
    <location>
        <position position="83"/>
    </location>
    <ligand>
        <name>ATP</name>
        <dbReference type="ChEBI" id="CHEBI:30616"/>
    </ligand>
</feature>
<evidence type="ECO:0000256" key="1">
    <source>
        <dbReference type="PROSITE-ProRule" id="PRU10141"/>
    </source>
</evidence>
<name>A0ABD3GE48_9MARC</name>
<dbReference type="Proteomes" id="UP001633002">
    <property type="component" value="Unassembled WGS sequence"/>
</dbReference>
<dbReference type="AlphaFoldDB" id="A0ABD3GE48"/>
<evidence type="ECO:0000313" key="3">
    <source>
        <dbReference type="EMBL" id="KAL3677460.1"/>
    </source>
</evidence>
<reference evidence="3 4" key="1">
    <citation type="submission" date="2024-09" db="EMBL/GenBank/DDBJ databases">
        <title>Chromosome-scale assembly of Riccia sorocarpa.</title>
        <authorList>
            <person name="Paukszto L."/>
        </authorList>
    </citation>
    <scope>NUCLEOTIDE SEQUENCE [LARGE SCALE GENOMIC DNA]</scope>
    <source>
        <strain evidence="3">LP-2024</strain>
        <tissue evidence="3">Aerial parts of the thallus</tissue>
    </source>
</reference>
<proteinExistence type="predicted"/>
<protein>
    <recommendedName>
        <fullName evidence="2">Protein kinase domain-containing protein</fullName>
    </recommendedName>
</protein>
<dbReference type="EMBL" id="JBJQOH010000008">
    <property type="protein sequence ID" value="KAL3677460.1"/>
    <property type="molecule type" value="Genomic_DNA"/>
</dbReference>
<evidence type="ECO:0000259" key="2">
    <source>
        <dbReference type="PROSITE" id="PS50011"/>
    </source>
</evidence>